<name>A0ABW3PG21_9LACO</name>
<feature type="transmembrane region" description="Helical" evidence="2">
    <location>
        <begin position="86"/>
        <end position="103"/>
    </location>
</feature>
<keyword evidence="5" id="KW-1185">Reference proteome</keyword>
<reference evidence="5" key="1">
    <citation type="journal article" date="2019" name="Int. J. Syst. Evol. Microbiol.">
        <title>The Global Catalogue of Microorganisms (GCM) 10K type strain sequencing project: providing services to taxonomists for standard genome sequencing and annotation.</title>
        <authorList>
            <consortium name="The Broad Institute Genomics Platform"/>
            <consortium name="The Broad Institute Genome Sequencing Center for Infectious Disease"/>
            <person name="Wu L."/>
            <person name="Ma J."/>
        </authorList>
    </citation>
    <scope>NUCLEOTIDE SEQUENCE [LARGE SCALE GENOMIC DNA]</scope>
    <source>
        <strain evidence="5">CCUG 71848</strain>
    </source>
</reference>
<evidence type="ECO:0000259" key="3">
    <source>
        <dbReference type="PROSITE" id="PS50943"/>
    </source>
</evidence>
<feature type="transmembrane region" description="Helical" evidence="2">
    <location>
        <begin position="109"/>
        <end position="131"/>
    </location>
</feature>
<dbReference type="PANTHER" id="PTHR46558">
    <property type="entry name" value="TRACRIPTIONAL REGULATORY PROTEIN-RELATED-RELATED"/>
    <property type="match status" value="1"/>
</dbReference>
<dbReference type="Pfam" id="PF01381">
    <property type="entry name" value="HTH_3"/>
    <property type="match status" value="1"/>
</dbReference>
<evidence type="ECO:0000313" key="4">
    <source>
        <dbReference type="EMBL" id="MFD1125103.1"/>
    </source>
</evidence>
<feature type="domain" description="HTH cro/C1-type" evidence="3">
    <location>
        <begin position="8"/>
        <end position="62"/>
    </location>
</feature>
<dbReference type="EMBL" id="JBHTLH010000019">
    <property type="protein sequence ID" value="MFD1125103.1"/>
    <property type="molecule type" value="Genomic_DNA"/>
</dbReference>
<dbReference type="PANTHER" id="PTHR46558:SF15">
    <property type="entry name" value="HELIX-TURN-HELIX DOMAIN PROTEIN"/>
    <property type="match status" value="1"/>
</dbReference>
<evidence type="ECO:0000313" key="5">
    <source>
        <dbReference type="Proteomes" id="UP001597156"/>
    </source>
</evidence>
<keyword evidence="2" id="KW-1133">Transmembrane helix</keyword>
<evidence type="ECO:0000256" key="1">
    <source>
        <dbReference type="ARBA" id="ARBA00023125"/>
    </source>
</evidence>
<feature type="transmembrane region" description="Helical" evidence="2">
    <location>
        <begin position="143"/>
        <end position="165"/>
    </location>
</feature>
<dbReference type="SMART" id="SM00530">
    <property type="entry name" value="HTH_XRE"/>
    <property type="match status" value="1"/>
</dbReference>
<accession>A0ABW3PG21</accession>
<dbReference type="InterPro" id="IPR010982">
    <property type="entry name" value="Lambda_DNA-bd_dom_sf"/>
</dbReference>
<gene>
    <name evidence="4" type="ORF">ACFQ22_07020</name>
</gene>
<keyword evidence="2" id="KW-0472">Membrane</keyword>
<sequence length="210" mass="24147">MGDLANKLKRYRAKKGLTQAALAEKLSISRKTVSSWENGHSFPKFSTIIQLSKVFGIKVDDLLKGDEKVIEHFNKQDKQVRKDKRILKVCYYLNTFLLILSYVNMFKPFGFHSSLISLTLIGNMIIFFSQYSNWKLFKKKEQLTRLVIGFFLFLFLNSTTMIFNVSFQRTLVPGDAIAIIGASSGEFTLILFITISWTLAVFFRSAKKNK</sequence>
<dbReference type="CDD" id="cd00093">
    <property type="entry name" value="HTH_XRE"/>
    <property type="match status" value="1"/>
</dbReference>
<dbReference type="Proteomes" id="UP001597156">
    <property type="component" value="Unassembled WGS sequence"/>
</dbReference>
<organism evidence="4 5">
    <name type="scientific">Lentilactobacillus raoultii</name>
    <dbReference type="NCBI Taxonomy" id="1987503"/>
    <lineage>
        <taxon>Bacteria</taxon>
        <taxon>Bacillati</taxon>
        <taxon>Bacillota</taxon>
        <taxon>Bacilli</taxon>
        <taxon>Lactobacillales</taxon>
        <taxon>Lactobacillaceae</taxon>
        <taxon>Lentilactobacillus</taxon>
    </lineage>
</organism>
<dbReference type="RefSeq" id="WP_121978029.1">
    <property type="nucleotide sequence ID" value="NZ_JBHTLH010000019.1"/>
</dbReference>
<protein>
    <submittedName>
        <fullName evidence="4">Helix-turn-helix transcriptional regulator</fullName>
    </submittedName>
</protein>
<keyword evidence="2" id="KW-0812">Transmembrane</keyword>
<evidence type="ECO:0000256" key="2">
    <source>
        <dbReference type="SAM" id="Phobius"/>
    </source>
</evidence>
<dbReference type="PROSITE" id="PS50943">
    <property type="entry name" value="HTH_CROC1"/>
    <property type="match status" value="1"/>
</dbReference>
<dbReference type="Gene3D" id="1.10.260.40">
    <property type="entry name" value="lambda repressor-like DNA-binding domains"/>
    <property type="match status" value="1"/>
</dbReference>
<dbReference type="SUPFAM" id="SSF47413">
    <property type="entry name" value="lambda repressor-like DNA-binding domains"/>
    <property type="match status" value="1"/>
</dbReference>
<keyword evidence="1" id="KW-0238">DNA-binding</keyword>
<comment type="caution">
    <text evidence="4">The sequence shown here is derived from an EMBL/GenBank/DDBJ whole genome shotgun (WGS) entry which is preliminary data.</text>
</comment>
<feature type="transmembrane region" description="Helical" evidence="2">
    <location>
        <begin position="177"/>
        <end position="203"/>
    </location>
</feature>
<dbReference type="InterPro" id="IPR001387">
    <property type="entry name" value="Cro/C1-type_HTH"/>
</dbReference>
<proteinExistence type="predicted"/>